<dbReference type="Pfam" id="PF02609">
    <property type="entry name" value="Exonuc_VII_S"/>
    <property type="match status" value="1"/>
</dbReference>
<evidence type="ECO:0000256" key="6">
    <source>
        <dbReference type="NCBIfam" id="TIGR01280"/>
    </source>
</evidence>
<protein>
    <recommendedName>
        <fullName evidence="6">Exodeoxyribonuclease VII small subunit</fullName>
        <ecNumber evidence="6">3.1.11.6</ecNumber>
    </recommendedName>
</protein>
<dbReference type="EC" id="3.1.11.6" evidence="6"/>
<evidence type="ECO:0000256" key="1">
    <source>
        <dbReference type="ARBA" id="ARBA00009998"/>
    </source>
</evidence>
<dbReference type="SUPFAM" id="SSF116842">
    <property type="entry name" value="XseB-like"/>
    <property type="match status" value="1"/>
</dbReference>
<evidence type="ECO:0000256" key="2">
    <source>
        <dbReference type="ARBA" id="ARBA00022490"/>
    </source>
</evidence>
<evidence type="ECO:0000256" key="3">
    <source>
        <dbReference type="ARBA" id="ARBA00022722"/>
    </source>
</evidence>
<organism evidence="7 8">
    <name type="scientific">Peptoanaerobacter stomatis</name>
    <dbReference type="NCBI Taxonomy" id="796937"/>
    <lineage>
        <taxon>Bacteria</taxon>
        <taxon>Bacillati</taxon>
        <taxon>Bacillota</taxon>
        <taxon>Clostridia</taxon>
        <taxon>Peptostreptococcales</taxon>
        <taxon>Filifactoraceae</taxon>
        <taxon>Peptoanaerobacter</taxon>
    </lineage>
</organism>
<dbReference type="RefSeq" id="WP_009524543.1">
    <property type="nucleotide sequence ID" value="NZ_JBQMYE010000079.1"/>
</dbReference>
<comment type="caution">
    <text evidence="7">The sequence shown here is derived from an EMBL/GenBank/DDBJ whole genome shotgun (WGS) entry which is preliminary data.</text>
</comment>
<sequence>MPKKTNDFENNVLRLQEISEKISMSDISLEEASKLYEEGMKLSKMCKKYLEEKELIIEEINKN</sequence>
<dbReference type="Gene3D" id="1.10.287.1040">
    <property type="entry name" value="Exonuclease VII, small subunit"/>
    <property type="match status" value="1"/>
</dbReference>
<keyword evidence="3" id="KW-0540">Nuclease</keyword>
<dbReference type="HOGENOM" id="CLU_145918_3_2_9"/>
<evidence type="ECO:0000256" key="5">
    <source>
        <dbReference type="ARBA" id="ARBA00022839"/>
    </source>
</evidence>
<dbReference type="NCBIfam" id="TIGR01280">
    <property type="entry name" value="xseB"/>
    <property type="match status" value="1"/>
</dbReference>
<dbReference type="GO" id="GO:0008855">
    <property type="term" value="F:exodeoxyribonuclease VII activity"/>
    <property type="evidence" value="ECO:0007669"/>
    <property type="project" value="UniProtKB-UniRule"/>
</dbReference>
<comment type="similarity">
    <text evidence="1">Belongs to the XseB family.</text>
</comment>
<dbReference type="Proteomes" id="UP000006437">
    <property type="component" value="Unassembled WGS sequence"/>
</dbReference>
<name>G9X1N3_9FIRM</name>
<dbReference type="BioCyc" id="EBAC796937-HMP:GMGH-306-MONOMER"/>
<proteinExistence type="inferred from homology"/>
<dbReference type="InterPro" id="IPR003761">
    <property type="entry name" value="Exonuc_VII_S"/>
</dbReference>
<keyword evidence="4" id="KW-0378">Hydrolase</keyword>
<keyword evidence="2" id="KW-0963">Cytoplasm</keyword>
<dbReference type="AlphaFoldDB" id="G9X1N3"/>
<dbReference type="GO" id="GO:0009318">
    <property type="term" value="C:exodeoxyribonuclease VII complex"/>
    <property type="evidence" value="ECO:0007669"/>
    <property type="project" value="UniProtKB-UniRule"/>
</dbReference>
<gene>
    <name evidence="7" type="ORF">HMPREF9629_00306</name>
</gene>
<dbReference type="InterPro" id="IPR037004">
    <property type="entry name" value="Exonuc_VII_ssu_sf"/>
</dbReference>
<evidence type="ECO:0000313" key="7">
    <source>
        <dbReference type="EMBL" id="EHL13006.1"/>
    </source>
</evidence>
<keyword evidence="5" id="KW-0269">Exonuclease</keyword>
<accession>G9X1N3</accession>
<dbReference type="GO" id="GO:0006308">
    <property type="term" value="P:DNA catabolic process"/>
    <property type="evidence" value="ECO:0007669"/>
    <property type="project" value="UniProtKB-UniRule"/>
</dbReference>
<reference evidence="7 8" key="1">
    <citation type="submission" date="2011-08" db="EMBL/GenBank/DDBJ databases">
        <title>The Genome Sequence of Eubacteriaceae bacterium ACC19a.</title>
        <authorList>
            <consortium name="The Broad Institute Genome Sequencing Platform"/>
            <person name="Earl A."/>
            <person name="Ward D."/>
            <person name="Feldgarden M."/>
            <person name="Gevers D."/>
            <person name="Sizova M."/>
            <person name="Hazen A."/>
            <person name="Epstein S."/>
            <person name="Young S.K."/>
            <person name="Zeng Q."/>
            <person name="Gargeya S."/>
            <person name="Fitzgerald M."/>
            <person name="Haas B."/>
            <person name="Abouelleil A."/>
            <person name="Alvarado L."/>
            <person name="Arachchi H.M."/>
            <person name="Berlin A."/>
            <person name="Brown A."/>
            <person name="Chapman S.B."/>
            <person name="Chen Z."/>
            <person name="Dunbar C."/>
            <person name="Freedman E."/>
            <person name="Gearin G."/>
            <person name="Gellesch M."/>
            <person name="Goldberg J."/>
            <person name="Griggs A."/>
            <person name="Gujja S."/>
            <person name="Heiman D."/>
            <person name="Howarth C."/>
            <person name="Larson L."/>
            <person name="Lui A."/>
            <person name="MacDonald P.J.P."/>
            <person name="Montmayeur A."/>
            <person name="Murphy C."/>
            <person name="Neiman D."/>
            <person name="Pearson M."/>
            <person name="Priest M."/>
            <person name="Roberts A."/>
            <person name="Saif S."/>
            <person name="Shea T."/>
            <person name="Shenoy N."/>
            <person name="Sisk P."/>
            <person name="Stolte C."/>
            <person name="Sykes S."/>
            <person name="Wortman J."/>
            <person name="Nusbaum C."/>
            <person name="Birren B."/>
        </authorList>
    </citation>
    <scope>NUCLEOTIDE SEQUENCE [LARGE SCALE GENOMIC DNA]</scope>
    <source>
        <strain evidence="7 8">ACC19a</strain>
    </source>
</reference>
<evidence type="ECO:0000256" key="4">
    <source>
        <dbReference type="ARBA" id="ARBA00022801"/>
    </source>
</evidence>
<evidence type="ECO:0000313" key="8">
    <source>
        <dbReference type="Proteomes" id="UP000006437"/>
    </source>
</evidence>
<dbReference type="EMBL" id="AFZE01000045">
    <property type="protein sequence ID" value="EHL13006.1"/>
    <property type="molecule type" value="Genomic_DNA"/>
</dbReference>